<organism evidence="3 4">
    <name type="scientific">Mycolicibacterium austroafricanum</name>
    <name type="common">Mycobacterium austroafricanum</name>
    <dbReference type="NCBI Taxonomy" id="39687"/>
    <lineage>
        <taxon>Bacteria</taxon>
        <taxon>Bacillati</taxon>
        <taxon>Actinomycetota</taxon>
        <taxon>Actinomycetes</taxon>
        <taxon>Mycobacteriales</taxon>
        <taxon>Mycobacteriaceae</taxon>
        <taxon>Mycolicibacterium</taxon>
    </lineage>
</organism>
<keyword evidence="1" id="KW-0732">Signal</keyword>
<dbReference type="InterPro" id="IPR005183">
    <property type="entry name" value="DUF305_CopM-like"/>
</dbReference>
<dbReference type="Pfam" id="PF03713">
    <property type="entry name" value="DUF305"/>
    <property type="match status" value="1"/>
</dbReference>
<protein>
    <submittedName>
        <fullName evidence="3">DUF305 domain-containing protein</fullName>
    </submittedName>
</protein>
<dbReference type="EMBL" id="JAUHTC010000007">
    <property type="protein sequence ID" value="MDN4516520.1"/>
    <property type="molecule type" value="Genomic_DNA"/>
</dbReference>
<dbReference type="Proteomes" id="UP001172687">
    <property type="component" value="Unassembled WGS sequence"/>
</dbReference>
<evidence type="ECO:0000313" key="4">
    <source>
        <dbReference type="Proteomes" id="UP001172687"/>
    </source>
</evidence>
<dbReference type="PANTHER" id="PTHR36933">
    <property type="entry name" value="SLL0788 PROTEIN"/>
    <property type="match status" value="1"/>
</dbReference>
<keyword evidence="4" id="KW-1185">Reference proteome</keyword>
<proteinExistence type="predicted"/>
<dbReference type="Gene3D" id="1.20.1260.10">
    <property type="match status" value="1"/>
</dbReference>
<sequence>MTTFMARVIAVVAALVLLAACGGQGEGAGDDQGGSKEPEAPLITGDPAGYNAADIAFAYDMVPHHAQAIDLSRTALERSTNPELTALAQQIVATQQPEINILNVFLVQWNENPENRSGPDDGGPERVLPGTVDEATIAKLESLSGPEFDKLWLQSMIGQHQGAVVLANTEIADGANVDAIAIARNIVAAQESQIAQMTQMLEGLP</sequence>
<evidence type="ECO:0000256" key="1">
    <source>
        <dbReference type="SAM" id="SignalP"/>
    </source>
</evidence>
<name>A0ABT8H6X9_MYCAO</name>
<evidence type="ECO:0000259" key="2">
    <source>
        <dbReference type="Pfam" id="PF03713"/>
    </source>
</evidence>
<evidence type="ECO:0000313" key="3">
    <source>
        <dbReference type="EMBL" id="MDN4516520.1"/>
    </source>
</evidence>
<feature type="signal peptide" evidence="1">
    <location>
        <begin position="1"/>
        <end position="25"/>
    </location>
</feature>
<feature type="domain" description="DUF305" evidence="2">
    <location>
        <begin position="54"/>
        <end position="201"/>
    </location>
</feature>
<dbReference type="InterPro" id="IPR012347">
    <property type="entry name" value="Ferritin-like"/>
</dbReference>
<dbReference type="PROSITE" id="PS51257">
    <property type="entry name" value="PROKAR_LIPOPROTEIN"/>
    <property type="match status" value="1"/>
</dbReference>
<feature type="chain" id="PRO_5045329795" evidence="1">
    <location>
        <begin position="26"/>
        <end position="205"/>
    </location>
</feature>
<dbReference type="RefSeq" id="WP_105387815.1">
    <property type="nucleotide sequence ID" value="NZ_CP070380.1"/>
</dbReference>
<accession>A0ABT8H6X9</accession>
<comment type="caution">
    <text evidence="3">The sequence shown here is derived from an EMBL/GenBank/DDBJ whole genome shotgun (WGS) entry which is preliminary data.</text>
</comment>
<gene>
    <name evidence="3" type="ORF">QYF68_01610</name>
</gene>
<reference evidence="3" key="1">
    <citation type="submission" date="2023-07" db="EMBL/GenBank/DDBJ databases">
        <title>Degradation of tert-butanol by M. austroafricanum TBA100.</title>
        <authorList>
            <person name="Helbich S."/>
            <person name="Vainshtein Y."/>
        </authorList>
    </citation>
    <scope>NUCLEOTIDE SEQUENCE</scope>
    <source>
        <strain evidence="3">TBA100</strain>
    </source>
</reference>
<dbReference type="PANTHER" id="PTHR36933:SF1">
    <property type="entry name" value="SLL0788 PROTEIN"/>
    <property type="match status" value="1"/>
</dbReference>